<dbReference type="PROSITE" id="PS51257">
    <property type="entry name" value="PROKAR_LIPOPROTEIN"/>
    <property type="match status" value="1"/>
</dbReference>
<evidence type="ECO:0008006" key="3">
    <source>
        <dbReference type="Google" id="ProtNLM"/>
    </source>
</evidence>
<dbReference type="AlphaFoldDB" id="A0A968GH90"/>
<evidence type="ECO:0000313" key="1">
    <source>
        <dbReference type="EMBL" id="NIZ70063.1"/>
    </source>
</evidence>
<proteinExistence type="predicted"/>
<dbReference type="RefSeq" id="WP_167696145.1">
    <property type="nucleotide sequence ID" value="NZ_CP118181.1"/>
</dbReference>
<gene>
    <name evidence="1" type="ORF">HCT48_07570</name>
</gene>
<name>A0A968GH90_9SPIO</name>
<organism evidence="1 2">
    <name type="scientific">Entomospira culicis</name>
    <dbReference type="NCBI Taxonomy" id="2719989"/>
    <lineage>
        <taxon>Bacteria</taxon>
        <taxon>Pseudomonadati</taxon>
        <taxon>Spirochaetota</taxon>
        <taxon>Spirochaetia</taxon>
        <taxon>Spirochaetales</taxon>
        <taxon>Spirochaetaceae</taxon>
        <taxon>Entomospira</taxon>
    </lineage>
</organism>
<keyword evidence="2" id="KW-1185">Reference proteome</keyword>
<reference evidence="1" key="1">
    <citation type="submission" date="2020-03" db="EMBL/GenBank/DDBJ databases">
        <title>Spirochaetal bacteria isolated from arthropods constitute a novel genus Entomospira genus novum within the order Spirochaetales.</title>
        <authorList>
            <person name="Grana-Miraglia L."/>
            <person name="Sikutova S."/>
            <person name="Fingerle V."/>
            <person name="Sing A."/>
            <person name="Castillo-Ramirez S."/>
            <person name="Margos G."/>
            <person name="Rudolf I."/>
        </authorList>
    </citation>
    <scope>NUCLEOTIDE SEQUENCE</scope>
    <source>
        <strain evidence="1">BR149</strain>
    </source>
</reference>
<evidence type="ECO:0000313" key="2">
    <source>
        <dbReference type="Proteomes" id="UP000778951"/>
    </source>
</evidence>
<comment type="caution">
    <text evidence="1">The sequence shown here is derived from an EMBL/GenBank/DDBJ whole genome shotgun (WGS) entry which is preliminary data.</text>
</comment>
<dbReference type="Proteomes" id="UP000778951">
    <property type="component" value="Unassembled WGS sequence"/>
</dbReference>
<protein>
    <recommendedName>
        <fullName evidence="3">Lipoprotein</fullName>
    </recommendedName>
</protein>
<accession>A0A968GH90</accession>
<dbReference type="EMBL" id="JAATLM010000001">
    <property type="protein sequence ID" value="NIZ70063.1"/>
    <property type="molecule type" value="Genomic_DNA"/>
</dbReference>
<sequence>MKQRIWLAIFALIFVASCVKSNHKARGREPIVLTEGGFMVDGKELRFGMSEAEVFALLGAPTDSTPDDISIGMHWYGFQFMLRFRDDVRLQDSPRYLTSISLYSSRMRTMELGGVTFATSESYAQAIERLSDISIAGATIEHTEKQSIWRKEGDSLTIRRSREHADKIESIEYRNETLPLLPPIAIELLPDGVRIDEKEVRFGMSQTEVMALLGEPMHIFDDAGKSASYTYAAPPVSLNFDRQLGEEFLLGSLRLLAPPRRGVTFLLLGEEFSLKDDWQAIQARLKAIDDPAFALDTKAPLWFTASWHDVTLTLPSSDVIMMHYRWQE</sequence>